<organism evidence="1 2">
    <name type="scientific">Trematosphaeria pertusa</name>
    <dbReference type="NCBI Taxonomy" id="390896"/>
    <lineage>
        <taxon>Eukaryota</taxon>
        <taxon>Fungi</taxon>
        <taxon>Dikarya</taxon>
        <taxon>Ascomycota</taxon>
        <taxon>Pezizomycotina</taxon>
        <taxon>Dothideomycetes</taxon>
        <taxon>Pleosporomycetidae</taxon>
        <taxon>Pleosporales</taxon>
        <taxon>Massarineae</taxon>
        <taxon>Trematosphaeriaceae</taxon>
        <taxon>Trematosphaeria</taxon>
    </lineage>
</organism>
<evidence type="ECO:0000313" key="1">
    <source>
        <dbReference type="EMBL" id="KAF2249490.1"/>
    </source>
</evidence>
<dbReference type="AlphaFoldDB" id="A0A6A6IIU3"/>
<protein>
    <submittedName>
        <fullName evidence="1">Uncharacterized protein</fullName>
    </submittedName>
</protein>
<sequence length="205" mass="23388">MQRVRQPRPVYLLHREQLRARAETRRVRVIPFHLRYPDLAVGHLLRNLELRVMVNPGFETLEGMLNYKDYDWRFLLRVDHHWKESGVRLNREHVRRALRVPDLARWQDYFPNLNSLKIVLCVPNDGPADPVACFGDSAAQPGFLSVFAERIEKARIDVRAKGVEVEVTGIASIIGFVVIWPCIIGVSGEVGVCAMMLVGGLLGQQ</sequence>
<name>A0A6A6IIU3_9PLEO</name>
<dbReference type="RefSeq" id="XP_033684494.1">
    <property type="nucleotide sequence ID" value="XM_033822016.1"/>
</dbReference>
<dbReference type="EMBL" id="ML987195">
    <property type="protein sequence ID" value="KAF2249490.1"/>
    <property type="molecule type" value="Genomic_DNA"/>
</dbReference>
<proteinExistence type="predicted"/>
<keyword evidence="2" id="KW-1185">Reference proteome</keyword>
<reference evidence="1" key="1">
    <citation type="journal article" date="2020" name="Stud. Mycol.">
        <title>101 Dothideomycetes genomes: a test case for predicting lifestyles and emergence of pathogens.</title>
        <authorList>
            <person name="Haridas S."/>
            <person name="Albert R."/>
            <person name="Binder M."/>
            <person name="Bloem J."/>
            <person name="Labutti K."/>
            <person name="Salamov A."/>
            <person name="Andreopoulos B."/>
            <person name="Baker S."/>
            <person name="Barry K."/>
            <person name="Bills G."/>
            <person name="Bluhm B."/>
            <person name="Cannon C."/>
            <person name="Castanera R."/>
            <person name="Culley D."/>
            <person name="Daum C."/>
            <person name="Ezra D."/>
            <person name="Gonzalez J."/>
            <person name="Henrissat B."/>
            <person name="Kuo A."/>
            <person name="Liang C."/>
            <person name="Lipzen A."/>
            <person name="Lutzoni F."/>
            <person name="Magnuson J."/>
            <person name="Mondo S."/>
            <person name="Nolan M."/>
            <person name="Ohm R."/>
            <person name="Pangilinan J."/>
            <person name="Park H.-J."/>
            <person name="Ramirez L."/>
            <person name="Alfaro M."/>
            <person name="Sun H."/>
            <person name="Tritt A."/>
            <person name="Yoshinaga Y."/>
            <person name="Zwiers L.-H."/>
            <person name="Turgeon B."/>
            <person name="Goodwin S."/>
            <person name="Spatafora J."/>
            <person name="Crous P."/>
            <person name="Grigoriev I."/>
        </authorList>
    </citation>
    <scope>NUCLEOTIDE SEQUENCE</scope>
    <source>
        <strain evidence="1">CBS 122368</strain>
    </source>
</reference>
<dbReference type="GeneID" id="54575346"/>
<dbReference type="Proteomes" id="UP000800094">
    <property type="component" value="Unassembled WGS sequence"/>
</dbReference>
<dbReference type="OrthoDB" id="3682330at2759"/>
<accession>A0A6A6IIU3</accession>
<evidence type="ECO:0000313" key="2">
    <source>
        <dbReference type="Proteomes" id="UP000800094"/>
    </source>
</evidence>
<gene>
    <name evidence="1" type="ORF">BU26DRAFT_318738</name>
</gene>